<dbReference type="GO" id="GO:0005634">
    <property type="term" value="C:nucleus"/>
    <property type="evidence" value="ECO:0007669"/>
    <property type="project" value="TreeGrafter"/>
</dbReference>
<keyword evidence="6" id="KW-0479">Metal-binding</keyword>
<proteinExistence type="inferred from homology"/>
<evidence type="ECO:0000256" key="5">
    <source>
        <dbReference type="ARBA" id="ARBA00023128"/>
    </source>
</evidence>
<keyword evidence="4" id="KW-0520">NAD</keyword>
<dbReference type="Gene3D" id="3.40.50.1220">
    <property type="entry name" value="TPP-binding domain"/>
    <property type="match status" value="1"/>
</dbReference>
<organism evidence="8 9">
    <name type="scientific">Rhizoctonia solani</name>
    <dbReference type="NCBI Taxonomy" id="456999"/>
    <lineage>
        <taxon>Eukaryota</taxon>
        <taxon>Fungi</taxon>
        <taxon>Dikarya</taxon>
        <taxon>Basidiomycota</taxon>
        <taxon>Agaricomycotina</taxon>
        <taxon>Agaricomycetes</taxon>
        <taxon>Cantharellales</taxon>
        <taxon>Ceratobasidiaceae</taxon>
        <taxon>Rhizoctonia</taxon>
    </lineage>
</organism>
<evidence type="ECO:0000313" key="8">
    <source>
        <dbReference type="EMBL" id="CAE6434934.1"/>
    </source>
</evidence>
<dbReference type="Proteomes" id="UP000663853">
    <property type="component" value="Unassembled WGS sequence"/>
</dbReference>
<evidence type="ECO:0000313" key="9">
    <source>
        <dbReference type="Proteomes" id="UP000663853"/>
    </source>
</evidence>
<dbReference type="InterPro" id="IPR026590">
    <property type="entry name" value="Ssirtuin_cat_dom"/>
</dbReference>
<gene>
    <name evidence="8" type="ORF">RDB_LOCUS28970</name>
</gene>
<dbReference type="PANTHER" id="PTHR11085:SF8">
    <property type="entry name" value="NAD-DEPENDENT HISTONE DEACETYLASE HST3"/>
    <property type="match status" value="1"/>
</dbReference>
<keyword evidence="3" id="KW-0808">Transferase</keyword>
<dbReference type="PROSITE" id="PS50305">
    <property type="entry name" value="SIRTUIN"/>
    <property type="match status" value="1"/>
</dbReference>
<dbReference type="GO" id="GO:0070403">
    <property type="term" value="F:NAD+ binding"/>
    <property type="evidence" value="ECO:0007669"/>
    <property type="project" value="InterPro"/>
</dbReference>
<dbReference type="SUPFAM" id="SSF52467">
    <property type="entry name" value="DHS-like NAD/FAD-binding domain"/>
    <property type="match status" value="1"/>
</dbReference>
<dbReference type="GO" id="GO:0017136">
    <property type="term" value="F:histone deacetylase activity, NAD-dependent"/>
    <property type="evidence" value="ECO:0007669"/>
    <property type="project" value="TreeGrafter"/>
</dbReference>
<reference evidence="8" key="1">
    <citation type="submission" date="2021-01" db="EMBL/GenBank/DDBJ databases">
        <authorList>
            <person name="Kaushik A."/>
        </authorList>
    </citation>
    <scope>NUCLEOTIDE SEQUENCE</scope>
    <source>
        <strain evidence="8">AG6-10EEA</strain>
    </source>
</reference>
<dbReference type="GO" id="GO:0046872">
    <property type="term" value="F:metal ion binding"/>
    <property type="evidence" value="ECO:0007669"/>
    <property type="project" value="UniProtKB-KW"/>
</dbReference>
<dbReference type="EMBL" id="CAJMXA010000539">
    <property type="protein sequence ID" value="CAE6434934.1"/>
    <property type="molecule type" value="Genomic_DNA"/>
</dbReference>
<name>A0A8H3ANC9_9AGAM</name>
<comment type="subcellular location">
    <subcellularLocation>
        <location evidence="1">Mitochondrion</location>
    </subcellularLocation>
</comment>
<dbReference type="AlphaFoldDB" id="A0A8H3ANC9"/>
<evidence type="ECO:0000256" key="1">
    <source>
        <dbReference type="ARBA" id="ARBA00004173"/>
    </source>
</evidence>
<dbReference type="GO" id="GO:0005739">
    <property type="term" value="C:mitochondrion"/>
    <property type="evidence" value="ECO:0007669"/>
    <property type="project" value="UniProtKB-SubCell"/>
</dbReference>
<dbReference type="InterPro" id="IPR050134">
    <property type="entry name" value="NAD-dep_sirtuin_deacylases"/>
</dbReference>
<evidence type="ECO:0000256" key="3">
    <source>
        <dbReference type="ARBA" id="ARBA00022679"/>
    </source>
</evidence>
<evidence type="ECO:0000256" key="4">
    <source>
        <dbReference type="ARBA" id="ARBA00023027"/>
    </source>
</evidence>
<comment type="similarity">
    <text evidence="2">Belongs to the sirtuin family. Class I subfamily.</text>
</comment>
<comment type="caution">
    <text evidence="6">Lacks conserved residue(s) required for the propagation of feature annotation.</text>
</comment>
<keyword evidence="6" id="KW-0862">Zinc</keyword>
<evidence type="ECO:0000256" key="2">
    <source>
        <dbReference type="ARBA" id="ARBA00006924"/>
    </source>
</evidence>
<dbReference type="InterPro" id="IPR003000">
    <property type="entry name" value="Sirtuin"/>
</dbReference>
<feature type="binding site" evidence="6">
    <location>
        <position position="192"/>
    </location>
    <ligand>
        <name>Zn(2+)</name>
        <dbReference type="ChEBI" id="CHEBI:29105"/>
    </ligand>
</feature>
<accession>A0A8H3ANC9</accession>
<feature type="binding site" evidence="6">
    <location>
        <position position="164"/>
    </location>
    <ligand>
        <name>Zn(2+)</name>
        <dbReference type="ChEBI" id="CHEBI:29105"/>
    </ligand>
</feature>
<keyword evidence="5" id="KW-0496">Mitochondrion</keyword>
<comment type="caution">
    <text evidence="8">The sequence shown here is derived from an EMBL/GenBank/DDBJ whole genome shotgun (WGS) entry which is preliminary data.</text>
</comment>
<feature type="domain" description="Deacetylase sirtuin-type" evidence="7">
    <location>
        <begin position="16"/>
        <end position="317"/>
    </location>
</feature>
<feature type="binding site" evidence="6">
    <location>
        <position position="195"/>
    </location>
    <ligand>
        <name>Zn(2+)</name>
        <dbReference type="ChEBI" id="CHEBI:29105"/>
    </ligand>
</feature>
<dbReference type="InterPro" id="IPR029035">
    <property type="entry name" value="DHS-like_NAD/FAD-binding_dom"/>
</dbReference>
<dbReference type="Pfam" id="PF02146">
    <property type="entry name" value="SIR2"/>
    <property type="match status" value="1"/>
</dbReference>
<dbReference type="PANTHER" id="PTHR11085">
    <property type="entry name" value="NAD-DEPENDENT PROTEIN DEACYLASE SIRTUIN-5, MITOCHONDRIAL-RELATED"/>
    <property type="match status" value="1"/>
</dbReference>
<protein>
    <recommendedName>
        <fullName evidence="7">Deacetylase sirtuin-type domain-containing protein</fullName>
    </recommendedName>
</protein>
<evidence type="ECO:0000256" key="6">
    <source>
        <dbReference type="PROSITE-ProRule" id="PRU00236"/>
    </source>
</evidence>
<evidence type="ECO:0000259" key="7">
    <source>
        <dbReference type="PROSITE" id="PS50305"/>
    </source>
</evidence>
<feature type="binding site" evidence="6">
    <location>
        <position position="169"/>
    </location>
    <ligand>
        <name>Zn(2+)</name>
        <dbReference type="ChEBI" id="CHEBI:29105"/>
    </ligand>
</feature>
<sequence>MATTLEVTSTRVLDFTEKHSERLAVIIDTIAATEKIILMCGPGVSVACGMPYFNMDESVHLKHGSFDYQTTLKTVFDECSVVNERAKSLREDKLAAFNKYMAGLRIQARNAPTSSFHRLLQRALRERRVVRCLTTNFDGLDEQPDAADDAQIIRMYGDNRFLRCLMRSCPGVYSADITHMDDELKDGKTVLCPPCTKKAQELRSQRVASRSTLRFLRPSVDAHIPIDLHPNGDSRNDIIKIAKRCQLLLVVGLPLNSGEVYDLVRDIGSEVHQQYGAVVYVDNQPIRGRDTSQSIDFHLQVDIEEFSSRVLAAMDKSSKSQTATKDVNVDPTIELDQSEIWYEVVNNVIEPESTSEEPDFTGPVCCMCGVSDLNCLIKCIECGDHLCIPSNYGPYGRHKTCLVFRGYTGGMIGPPPTKESESETFICPWCWKHSERGLYPHFIRPAPQVNVHLRGMVAPRMAMVVYYLDQFWPQTKHLCSLVKHRWQVYGWSSHVEPVKLEELSKKQSLLENCEWESGTFDFFVVYLTHGLQGELGYQISHDQALDPVQFLQKTLSPLHGVIQRSQHTRAVMMCCGHPLYSARYVRETQEWINRDGVLDSLLSFFNIKLAPAFVAGMIARMTTGLARRGVTWARSTHINTWLTDSVACGHSDILYMDRFNPPHMWLFSPFDSRPLGKELPHLMEMCKCTQQKEPSEDERRRRTRKVWMVSHNGKTGTALREIELDHRSLLGAPSVKPRALQPSKPNAGLQKVPIRFVFKTARRIELTLKSSEPGPSQVCPDTSATFMLTPDFAFLTQGSPPVQKPARRVLSTRRDDRIVKTVPQHVFLGVLIDQELRWTAQSHRALAGGMAWASHLDRIARKLYGSIATPRFIYAADAWYRPVILREAEKGTGSIGFARRLARVQCVAALSILGGLRSIPRPP</sequence>